<comment type="caution">
    <text evidence="4">The sequence shown here is derived from an EMBL/GenBank/DDBJ whole genome shotgun (WGS) entry which is preliminary data.</text>
</comment>
<accession>A0ABT6ZK05</accession>
<dbReference type="CDD" id="cd09294">
    <property type="entry name" value="SmpB"/>
    <property type="match status" value="1"/>
</dbReference>
<dbReference type="NCBIfam" id="NF003843">
    <property type="entry name" value="PRK05422.1"/>
    <property type="match status" value="1"/>
</dbReference>
<evidence type="ECO:0000256" key="2">
    <source>
        <dbReference type="ARBA" id="ARBA00022884"/>
    </source>
</evidence>
<evidence type="ECO:0000256" key="1">
    <source>
        <dbReference type="ARBA" id="ARBA00022490"/>
    </source>
</evidence>
<name>A0ABT6ZK05_9ACTN</name>
<dbReference type="SUPFAM" id="SSF74982">
    <property type="entry name" value="Small protein B (SmpB)"/>
    <property type="match status" value="1"/>
</dbReference>
<protein>
    <recommendedName>
        <fullName evidence="3">SsrA-binding protein</fullName>
    </recommendedName>
    <alternativeName>
        <fullName evidence="3">Small protein B</fullName>
    </alternativeName>
</protein>
<comment type="similarity">
    <text evidence="3">Belongs to the SmpB family.</text>
</comment>
<dbReference type="Pfam" id="PF01668">
    <property type="entry name" value="SmpB"/>
    <property type="match status" value="1"/>
</dbReference>
<comment type="function">
    <text evidence="3">Required for rescue of stalled ribosomes mediated by trans-translation. Binds to transfer-messenger RNA (tmRNA), required for stable association of tmRNA with ribosomes. tmRNA and SmpB together mimic tRNA shape, replacing the anticodon stem-loop with SmpB. tmRNA is encoded by the ssrA gene; the 2 termini fold to resemble tRNA(Ala) and it encodes a 'tag peptide', a short internal open reading frame. During trans-translation Ala-aminoacylated tmRNA acts like a tRNA, entering the A-site of stalled ribosomes, displacing the stalled mRNA. The ribosome then switches to translate the ORF on the tmRNA; the nascent peptide is terminated with the 'tag peptide' encoded by the tmRNA and targeted for degradation. The ribosome is freed to recommence translation, which seems to be the essential function of trans-translation.</text>
</comment>
<evidence type="ECO:0000313" key="5">
    <source>
        <dbReference type="Proteomes" id="UP001431693"/>
    </source>
</evidence>
<evidence type="ECO:0000313" key="4">
    <source>
        <dbReference type="EMBL" id="MDJ1129392.1"/>
    </source>
</evidence>
<reference evidence="4" key="1">
    <citation type="submission" date="2023-05" db="EMBL/GenBank/DDBJ databases">
        <title>[olsenella] sp. nov., isolated from a pig farm feces dump.</title>
        <authorList>
            <person name="Chang Y.-H."/>
        </authorList>
    </citation>
    <scope>NUCLEOTIDE SEQUENCE</scope>
    <source>
        <strain evidence="4">YH-ols2217</strain>
    </source>
</reference>
<dbReference type="EMBL" id="JASJEX010000002">
    <property type="protein sequence ID" value="MDJ1129392.1"/>
    <property type="molecule type" value="Genomic_DNA"/>
</dbReference>
<dbReference type="RefSeq" id="WP_283713532.1">
    <property type="nucleotide sequence ID" value="NZ_JASJEW010000005.1"/>
</dbReference>
<dbReference type="PANTHER" id="PTHR30308">
    <property type="entry name" value="TMRNA-BINDING COMPONENT OF TRANS-TRANSLATION TAGGING COMPLEX"/>
    <property type="match status" value="1"/>
</dbReference>
<dbReference type="NCBIfam" id="TIGR00086">
    <property type="entry name" value="smpB"/>
    <property type="match status" value="1"/>
</dbReference>
<sequence length="160" mass="18711">MHREKKTISKNRSARHEYFIDETFEAGIELKGTEVRSLRERAAQITDAFVLIRDGQAWLHGMHIPPYSHGNRWNSDPDRKRRLLLHKRQIEYLGSKVKDKGAAIVPLELYFDEHNRAKLCIALAHGKKAYDKRQDIAKRDSDRALAKELKERNNRARGWA</sequence>
<proteinExistence type="inferred from homology"/>
<keyword evidence="1 3" id="KW-0963">Cytoplasm</keyword>
<evidence type="ECO:0000256" key="3">
    <source>
        <dbReference type="HAMAP-Rule" id="MF_00023"/>
    </source>
</evidence>
<dbReference type="Gene3D" id="2.40.280.10">
    <property type="match status" value="1"/>
</dbReference>
<keyword evidence="5" id="KW-1185">Reference proteome</keyword>
<dbReference type="InterPro" id="IPR023620">
    <property type="entry name" value="SmpB"/>
</dbReference>
<dbReference type="InterPro" id="IPR000037">
    <property type="entry name" value="SsrA-bd_prot"/>
</dbReference>
<keyword evidence="2 3" id="KW-0694">RNA-binding</keyword>
<organism evidence="4 5">
    <name type="scientific">Kribbibacterium absianum</name>
    <dbReference type="NCBI Taxonomy" id="3044210"/>
    <lineage>
        <taxon>Bacteria</taxon>
        <taxon>Bacillati</taxon>
        <taxon>Actinomycetota</taxon>
        <taxon>Coriobacteriia</taxon>
        <taxon>Coriobacteriales</taxon>
        <taxon>Kribbibacteriaceae</taxon>
        <taxon>Kribbibacterium</taxon>
    </lineage>
</organism>
<dbReference type="HAMAP" id="MF_00023">
    <property type="entry name" value="SmpB"/>
    <property type="match status" value="1"/>
</dbReference>
<dbReference type="Proteomes" id="UP001431693">
    <property type="component" value="Unassembled WGS sequence"/>
</dbReference>
<dbReference type="PANTHER" id="PTHR30308:SF2">
    <property type="entry name" value="SSRA-BINDING PROTEIN"/>
    <property type="match status" value="1"/>
</dbReference>
<comment type="subcellular location">
    <subcellularLocation>
        <location evidence="3">Cytoplasm</location>
    </subcellularLocation>
    <text evidence="3">The tmRNA-SmpB complex associates with stalled 70S ribosomes.</text>
</comment>
<gene>
    <name evidence="3 4" type="primary">smpB</name>
    <name evidence="4" type="ORF">QJ043_04775</name>
</gene>